<feature type="chain" id="PRO_5043640256" description="Thyroglobulin type-1 domain-containing protein" evidence="6">
    <location>
        <begin position="22"/>
        <end position="93"/>
    </location>
</feature>
<dbReference type="PROSITE" id="PS51162">
    <property type="entry name" value="THYROGLOBULIN_1_2"/>
    <property type="match status" value="1"/>
</dbReference>
<evidence type="ECO:0000256" key="6">
    <source>
        <dbReference type="SAM" id="SignalP"/>
    </source>
</evidence>
<feature type="domain" description="Thyroglobulin type-1" evidence="7">
    <location>
        <begin position="32"/>
        <end position="92"/>
    </location>
</feature>
<gene>
    <name evidence="8" type="ORF">LARSCL_LOCUS13664</name>
</gene>
<evidence type="ECO:0000256" key="5">
    <source>
        <dbReference type="PROSITE-ProRule" id="PRU00500"/>
    </source>
</evidence>
<proteinExistence type="predicted"/>
<feature type="signal peptide" evidence="6">
    <location>
        <begin position="1"/>
        <end position="21"/>
    </location>
</feature>
<evidence type="ECO:0000256" key="3">
    <source>
        <dbReference type="ARBA" id="ARBA00022737"/>
    </source>
</evidence>
<dbReference type="SMART" id="SM00211">
    <property type="entry name" value="TY"/>
    <property type="match status" value="1"/>
</dbReference>
<feature type="disulfide bond" evidence="5">
    <location>
        <begin position="66"/>
        <end position="73"/>
    </location>
</feature>
<evidence type="ECO:0000259" key="7">
    <source>
        <dbReference type="PROSITE" id="PS51162"/>
    </source>
</evidence>
<sequence>MHRYISFLLLVFVISFAFANGDDDDEYPGRGDRPCDYDRAEARAAMVIGNYIPQCDENGYYQKFQCINSNGECYCADADGDYLKAAEEPEECE</sequence>
<dbReference type="GO" id="GO:0005615">
    <property type="term" value="C:extracellular space"/>
    <property type="evidence" value="ECO:0007669"/>
    <property type="project" value="TreeGrafter"/>
</dbReference>
<evidence type="ECO:0000256" key="2">
    <source>
        <dbReference type="ARBA" id="ARBA00022525"/>
    </source>
</evidence>
<dbReference type="GO" id="GO:0005604">
    <property type="term" value="C:basement membrane"/>
    <property type="evidence" value="ECO:0007669"/>
    <property type="project" value="TreeGrafter"/>
</dbReference>
<evidence type="ECO:0000256" key="4">
    <source>
        <dbReference type="ARBA" id="ARBA00023157"/>
    </source>
</evidence>
<comment type="subcellular location">
    <subcellularLocation>
        <location evidence="1">Secreted</location>
    </subcellularLocation>
</comment>
<accession>A0AAV2ANF3</accession>
<name>A0AAV2ANF3_9ARAC</name>
<dbReference type="Pfam" id="PF00086">
    <property type="entry name" value="Thyroglobulin_1"/>
    <property type="match status" value="1"/>
</dbReference>
<keyword evidence="3" id="KW-0677">Repeat</keyword>
<keyword evidence="2" id="KW-0964">Secreted</keyword>
<keyword evidence="9" id="KW-1185">Reference proteome</keyword>
<dbReference type="Proteomes" id="UP001497382">
    <property type="component" value="Unassembled WGS sequence"/>
</dbReference>
<dbReference type="CDD" id="cd00191">
    <property type="entry name" value="TY"/>
    <property type="match status" value="1"/>
</dbReference>
<reference evidence="8 9" key="1">
    <citation type="submission" date="2024-04" db="EMBL/GenBank/DDBJ databases">
        <authorList>
            <person name="Rising A."/>
            <person name="Reimegard J."/>
            <person name="Sonavane S."/>
            <person name="Akerstrom W."/>
            <person name="Nylinder S."/>
            <person name="Hedman E."/>
            <person name="Kallberg Y."/>
        </authorList>
    </citation>
    <scope>NUCLEOTIDE SEQUENCE [LARGE SCALE GENOMIC DNA]</scope>
</reference>
<evidence type="ECO:0000313" key="8">
    <source>
        <dbReference type="EMBL" id="CAL1285372.1"/>
    </source>
</evidence>
<evidence type="ECO:0000256" key="1">
    <source>
        <dbReference type="ARBA" id="ARBA00004613"/>
    </source>
</evidence>
<dbReference type="PANTHER" id="PTHR12352">
    <property type="entry name" value="SECRETED MODULAR CALCIUM-BINDING PROTEIN"/>
    <property type="match status" value="1"/>
</dbReference>
<dbReference type="InterPro" id="IPR036857">
    <property type="entry name" value="Thyroglobulin_1_sf"/>
</dbReference>
<keyword evidence="6" id="KW-0732">Signal</keyword>
<dbReference type="Gene3D" id="4.10.800.10">
    <property type="entry name" value="Thyroglobulin type-1"/>
    <property type="match status" value="1"/>
</dbReference>
<dbReference type="EMBL" id="CAXIEN010000190">
    <property type="protein sequence ID" value="CAL1285372.1"/>
    <property type="molecule type" value="Genomic_DNA"/>
</dbReference>
<organism evidence="8 9">
    <name type="scientific">Larinioides sclopetarius</name>
    <dbReference type="NCBI Taxonomy" id="280406"/>
    <lineage>
        <taxon>Eukaryota</taxon>
        <taxon>Metazoa</taxon>
        <taxon>Ecdysozoa</taxon>
        <taxon>Arthropoda</taxon>
        <taxon>Chelicerata</taxon>
        <taxon>Arachnida</taxon>
        <taxon>Araneae</taxon>
        <taxon>Araneomorphae</taxon>
        <taxon>Entelegynae</taxon>
        <taxon>Araneoidea</taxon>
        <taxon>Araneidae</taxon>
        <taxon>Larinioides</taxon>
    </lineage>
</organism>
<dbReference type="AlphaFoldDB" id="A0AAV2ANF3"/>
<evidence type="ECO:0000313" key="9">
    <source>
        <dbReference type="Proteomes" id="UP001497382"/>
    </source>
</evidence>
<dbReference type="InterPro" id="IPR051950">
    <property type="entry name" value="Dev_reg/Prot_inhib"/>
</dbReference>
<dbReference type="SUPFAM" id="SSF57610">
    <property type="entry name" value="Thyroglobulin type-1 domain"/>
    <property type="match status" value="1"/>
</dbReference>
<comment type="caution">
    <text evidence="8">The sequence shown here is derived from an EMBL/GenBank/DDBJ whole genome shotgun (WGS) entry which is preliminary data.</text>
</comment>
<dbReference type="PROSITE" id="PS00484">
    <property type="entry name" value="THYROGLOBULIN_1_1"/>
    <property type="match status" value="1"/>
</dbReference>
<keyword evidence="4 5" id="KW-1015">Disulfide bond</keyword>
<dbReference type="GO" id="GO:0007160">
    <property type="term" value="P:cell-matrix adhesion"/>
    <property type="evidence" value="ECO:0007669"/>
    <property type="project" value="TreeGrafter"/>
</dbReference>
<dbReference type="InterPro" id="IPR000716">
    <property type="entry name" value="Thyroglobulin_1"/>
</dbReference>
<dbReference type="PANTHER" id="PTHR12352:SF3">
    <property type="entry name" value="NIDOGEN-2"/>
    <property type="match status" value="1"/>
</dbReference>
<protein>
    <recommendedName>
        <fullName evidence="7">Thyroglobulin type-1 domain-containing protein</fullName>
    </recommendedName>
</protein>
<comment type="caution">
    <text evidence="5">Lacks conserved residue(s) required for the propagation of feature annotation.</text>
</comment>